<feature type="transmembrane region" description="Helical" evidence="8">
    <location>
        <begin position="47"/>
        <end position="64"/>
    </location>
</feature>
<dbReference type="EMBL" id="VRTS01000001">
    <property type="protein sequence ID" value="TXK65778.1"/>
    <property type="molecule type" value="Genomic_DNA"/>
</dbReference>
<keyword evidence="3" id="KW-1003">Cell membrane</keyword>
<sequence length="444" mass="46326">MPPPIGIGLRLDALSLLMLWLVAVVGAAAGGHALFLQPPGSAAGERFWPVWLLMFAGLNGLFLSADLFNLYVAIELVTLSGVALVAWDGRGAALRAAMRYLLLAMLASLAYLLAVALLYGEHGTLDLYLLAQGVAGGSGATRTALVLVAVSLLLKAAIFPLHVWLPPAHSNAPGPVSAVLSALVVKTALYLLYRLWFWTLDGHQPVPVATLFGLLGAAAILYGSIGALVQSRLKIMVAYSTVAQLGYLMLVFPLSALPAAGALAWNGAIYHLLCHGLAKAAMFLAAANMLLALGSDRLKDLAGADRRVPLSVFAFGLAGVSLMGLPPSGGFLAKWLMLEAAWTQRAWGWMLVLLLGSLLASIYVFRALGAMFTARSAEAASSADPERTGSGTRVGWGMGLAALVLALLAVVAGFASAPVFGLLEAGPPFERIVDPAAPVQESER</sequence>
<evidence type="ECO:0000256" key="5">
    <source>
        <dbReference type="ARBA" id="ARBA00022989"/>
    </source>
</evidence>
<keyword evidence="11" id="KW-1185">Reference proteome</keyword>
<dbReference type="RefSeq" id="WP_147890451.1">
    <property type="nucleotide sequence ID" value="NZ_VRTS01000001.1"/>
</dbReference>
<evidence type="ECO:0000259" key="9">
    <source>
        <dbReference type="Pfam" id="PF00361"/>
    </source>
</evidence>
<dbReference type="GO" id="GO:0005886">
    <property type="term" value="C:plasma membrane"/>
    <property type="evidence" value="ECO:0007669"/>
    <property type="project" value="UniProtKB-SubCell"/>
</dbReference>
<dbReference type="Pfam" id="PF00361">
    <property type="entry name" value="Proton_antipo_M"/>
    <property type="match status" value="1"/>
</dbReference>
<comment type="caution">
    <text evidence="10">The sequence shown here is derived from an EMBL/GenBank/DDBJ whole genome shotgun (WGS) entry which is preliminary data.</text>
</comment>
<dbReference type="AlphaFoldDB" id="A0A5C8KXI0"/>
<evidence type="ECO:0000313" key="11">
    <source>
        <dbReference type="Proteomes" id="UP000321248"/>
    </source>
</evidence>
<keyword evidence="4 7" id="KW-0812">Transmembrane</keyword>
<organism evidence="10 11">
    <name type="scientific">Alkalisalibacterium limincola</name>
    <dbReference type="NCBI Taxonomy" id="2699169"/>
    <lineage>
        <taxon>Bacteria</taxon>
        <taxon>Pseudomonadati</taxon>
        <taxon>Pseudomonadota</taxon>
        <taxon>Gammaproteobacteria</taxon>
        <taxon>Lysobacterales</taxon>
        <taxon>Lysobacteraceae</taxon>
        <taxon>Alkalisalibacterium</taxon>
    </lineage>
</organism>
<protein>
    <recommendedName>
        <fullName evidence="9">NADH:quinone oxidoreductase/Mrp antiporter transmembrane domain-containing protein</fullName>
    </recommendedName>
</protein>
<feature type="transmembrane region" description="Helical" evidence="8">
    <location>
        <begin position="308"/>
        <end position="326"/>
    </location>
</feature>
<dbReference type="GO" id="GO:0008137">
    <property type="term" value="F:NADH dehydrogenase (ubiquinone) activity"/>
    <property type="evidence" value="ECO:0007669"/>
    <property type="project" value="InterPro"/>
</dbReference>
<feature type="transmembrane region" description="Helical" evidence="8">
    <location>
        <begin position="208"/>
        <end position="229"/>
    </location>
</feature>
<name>A0A5C8KXI0_9GAMM</name>
<dbReference type="PRINTS" id="PR01437">
    <property type="entry name" value="NUOXDRDTASE4"/>
</dbReference>
<dbReference type="GO" id="GO:0042773">
    <property type="term" value="P:ATP synthesis coupled electron transport"/>
    <property type="evidence" value="ECO:0007669"/>
    <property type="project" value="InterPro"/>
</dbReference>
<accession>A0A5C8KXI0</accession>
<keyword evidence="5 8" id="KW-1133">Transmembrane helix</keyword>
<feature type="transmembrane region" description="Helical" evidence="8">
    <location>
        <begin position="346"/>
        <end position="365"/>
    </location>
</feature>
<evidence type="ECO:0000256" key="8">
    <source>
        <dbReference type="SAM" id="Phobius"/>
    </source>
</evidence>
<dbReference type="InterPro" id="IPR001750">
    <property type="entry name" value="ND/Mrp_TM"/>
</dbReference>
<dbReference type="InterPro" id="IPR050586">
    <property type="entry name" value="CPA3_Na-H_Antiporter_D"/>
</dbReference>
<comment type="similarity">
    <text evidence="2">Belongs to the CPA3 antiporters (TC 2.A.63) subunit D family.</text>
</comment>
<evidence type="ECO:0000256" key="1">
    <source>
        <dbReference type="ARBA" id="ARBA00004651"/>
    </source>
</evidence>
<dbReference type="InterPro" id="IPR003918">
    <property type="entry name" value="NADH_UbQ_OxRdtase"/>
</dbReference>
<feature type="transmembrane region" description="Helical" evidence="8">
    <location>
        <begin position="176"/>
        <end position="196"/>
    </location>
</feature>
<feature type="domain" description="NADH:quinone oxidoreductase/Mrp antiporter transmembrane" evidence="9">
    <location>
        <begin position="64"/>
        <end position="358"/>
    </location>
</feature>
<gene>
    <name evidence="10" type="ORF">FU658_01325</name>
</gene>
<evidence type="ECO:0000256" key="2">
    <source>
        <dbReference type="ARBA" id="ARBA00005346"/>
    </source>
</evidence>
<reference evidence="10 11" key="1">
    <citation type="submission" date="2019-08" db="EMBL/GenBank/DDBJ databases">
        <authorList>
            <person name="Karlyshev A.V."/>
        </authorList>
    </citation>
    <scope>NUCLEOTIDE SEQUENCE [LARGE SCALE GENOMIC DNA]</scope>
    <source>
        <strain evidence="10 11">Alg18-2.2</strain>
    </source>
</reference>
<dbReference type="PANTHER" id="PTHR42703">
    <property type="entry name" value="NADH DEHYDROGENASE"/>
    <property type="match status" value="1"/>
</dbReference>
<evidence type="ECO:0000256" key="3">
    <source>
        <dbReference type="ARBA" id="ARBA00022475"/>
    </source>
</evidence>
<proteinExistence type="inferred from homology"/>
<comment type="subcellular location">
    <subcellularLocation>
        <location evidence="1">Cell membrane</location>
        <topology evidence="1">Multi-pass membrane protein</topology>
    </subcellularLocation>
    <subcellularLocation>
        <location evidence="7">Membrane</location>
        <topology evidence="7">Multi-pass membrane protein</topology>
    </subcellularLocation>
</comment>
<evidence type="ECO:0000313" key="10">
    <source>
        <dbReference type="EMBL" id="TXK65778.1"/>
    </source>
</evidence>
<dbReference type="PANTHER" id="PTHR42703:SF1">
    <property type="entry name" value="NA(+)_H(+) ANTIPORTER SUBUNIT D1"/>
    <property type="match status" value="1"/>
</dbReference>
<keyword evidence="6 8" id="KW-0472">Membrane</keyword>
<dbReference type="Proteomes" id="UP000321248">
    <property type="component" value="Unassembled WGS sequence"/>
</dbReference>
<evidence type="ECO:0000256" key="6">
    <source>
        <dbReference type="ARBA" id="ARBA00023136"/>
    </source>
</evidence>
<dbReference type="OrthoDB" id="9768329at2"/>
<feature type="transmembrane region" description="Helical" evidence="8">
    <location>
        <begin position="400"/>
        <end position="423"/>
    </location>
</feature>
<feature type="transmembrane region" description="Helical" evidence="8">
    <location>
        <begin position="13"/>
        <end position="35"/>
    </location>
</feature>
<feature type="transmembrane region" description="Helical" evidence="8">
    <location>
        <begin position="100"/>
        <end position="120"/>
    </location>
</feature>
<evidence type="ECO:0000256" key="7">
    <source>
        <dbReference type="RuleBase" id="RU000320"/>
    </source>
</evidence>
<feature type="transmembrane region" description="Helical" evidence="8">
    <location>
        <begin position="140"/>
        <end position="164"/>
    </location>
</feature>
<feature type="transmembrane region" description="Helical" evidence="8">
    <location>
        <begin position="236"/>
        <end position="256"/>
    </location>
</feature>
<feature type="transmembrane region" description="Helical" evidence="8">
    <location>
        <begin position="268"/>
        <end position="287"/>
    </location>
</feature>
<evidence type="ECO:0000256" key="4">
    <source>
        <dbReference type="ARBA" id="ARBA00022692"/>
    </source>
</evidence>